<evidence type="ECO:0000313" key="1">
    <source>
        <dbReference type="EMBL" id="QHS98687.1"/>
    </source>
</evidence>
<reference evidence="1" key="1">
    <citation type="journal article" date="2020" name="Nature">
        <title>Giant virus diversity and host interactions through global metagenomics.</title>
        <authorList>
            <person name="Schulz F."/>
            <person name="Roux S."/>
            <person name="Paez-Espino D."/>
            <person name="Jungbluth S."/>
            <person name="Walsh D.A."/>
            <person name="Denef V.J."/>
            <person name="McMahon K.D."/>
            <person name="Konstantinidis K.T."/>
            <person name="Eloe-Fadrosh E.A."/>
            <person name="Kyrpides N.C."/>
            <person name="Woyke T."/>
        </authorList>
    </citation>
    <scope>NUCLEOTIDE SEQUENCE</scope>
    <source>
        <strain evidence="1">GVMAG-M-3300020185-18</strain>
    </source>
</reference>
<name>A0A6C0C243_9ZZZZ</name>
<dbReference type="Gene3D" id="3.40.50.2000">
    <property type="entry name" value="Glycogen Phosphorylase B"/>
    <property type="match status" value="1"/>
</dbReference>
<accession>A0A6C0C243</accession>
<dbReference type="EMBL" id="MN739321">
    <property type="protein sequence ID" value="QHS98687.1"/>
    <property type="molecule type" value="Genomic_DNA"/>
</dbReference>
<dbReference type="AlphaFoldDB" id="A0A6C0C243"/>
<protein>
    <recommendedName>
        <fullName evidence="2">Glycosyltransferase</fullName>
    </recommendedName>
</protein>
<proteinExistence type="predicted"/>
<sequence>MKPSSFSTICTKKYKEYLVSFLLTLSIHHENAIIYILCDKETKIFLNEITPKPRLKIKIYPTLNRYSLMTKKDMRKMGIWCDFQLTKMDIMKHAIERSGDTLYLDCDNIIISSFKNIIGEKKLGVSQNYVNEDKILEIGKYSSGMVWCSDIKIIDDWIGLIPLSRYYEQAVIEDLVEKYSKDVFEFGENCNIRELRFNANKLDENKFAANFVIIDNNIYYKGGIITNLHVVFKKKMNSIQSYLMIKLRQSKKYKEIISIFRGINKKWLIHIPKQPTSDKLFLHKNDRFRQLAFMMSMNNKDVEISTNSETFHCWLHPDVLFYDRPSLDWCNSEVAGSSLVLLGNCCDEIEGKQLRNIGLQTRNWIFWPQNPLVVEKMLETYQEKERDIDVLFIGNEELLPKHRDKRWSKIITKHIKSINFKGGVEYIKRSKFGVCVKPFRGKSNMMMELMAFGVVPIITSNVLVNTFEGMEENVHYVRVALPKQLERKLSNISDEKCKEMSKACKAWYMENVHSEKSWLKTINTILYN</sequence>
<organism evidence="1">
    <name type="scientific">viral metagenome</name>
    <dbReference type="NCBI Taxonomy" id="1070528"/>
    <lineage>
        <taxon>unclassified sequences</taxon>
        <taxon>metagenomes</taxon>
        <taxon>organismal metagenomes</taxon>
    </lineage>
</organism>
<evidence type="ECO:0008006" key="2">
    <source>
        <dbReference type="Google" id="ProtNLM"/>
    </source>
</evidence>